<feature type="compositionally biased region" description="Acidic residues" evidence="1">
    <location>
        <begin position="208"/>
        <end position="224"/>
    </location>
</feature>
<proteinExistence type="predicted"/>
<feature type="compositionally biased region" description="Basic and acidic residues" evidence="1">
    <location>
        <begin position="225"/>
        <end position="239"/>
    </location>
</feature>
<gene>
    <name evidence="3" type="ORF">RND71_016443</name>
</gene>
<evidence type="ECO:0000256" key="1">
    <source>
        <dbReference type="SAM" id="MobiDB-lite"/>
    </source>
</evidence>
<comment type="caution">
    <text evidence="3">The sequence shown here is derived from an EMBL/GenBank/DDBJ whole genome shotgun (WGS) entry which is preliminary data.</text>
</comment>
<evidence type="ECO:0000313" key="4">
    <source>
        <dbReference type="Proteomes" id="UP001291623"/>
    </source>
</evidence>
<feature type="domain" description="PB1-like" evidence="2">
    <location>
        <begin position="8"/>
        <end position="100"/>
    </location>
</feature>
<keyword evidence="4" id="KW-1185">Reference proteome</keyword>
<dbReference type="Pfam" id="PF26130">
    <property type="entry name" value="PB1-like"/>
    <property type="match status" value="1"/>
</dbReference>
<feature type="region of interest" description="Disordered" evidence="1">
    <location>
        <begin position="208"/>
        <end position="266"/>
    </location>
</feature>
<dbReference type="EMBL" id="JAVYJV010000008">
    <property type="protein sequence ID" value="KAK4365085.1"/>
    <property type="molecule type" value="Genomic_DNA"/>
</dbReference>
<dbReference type="AlphaFoldDB" id="A0AAE1S7T0"/>
<feature type="region of interest" description="Disordered" evidence="1">
    <location>
        <begin position="152"/>
        <end position="196"/>
    </location>
</feature>
<evidence type="ECO:0000259" key="2">
    <source>
        <dbReference type="Pfam" id="PF26130"/>
    </source>
</evidence>
<organism evidence="3 4">
    <name type="scientific">Anisodus tanguticus</name>
    <dbReference type="NCBI Taxonomy" id="243964"/>
    <lineage>
        <taxon>Eukaryota</taxon>
        <taxon>Viridiplantae</taxon>
        <taxon>Streptophyta</taxon>
        <taxon>Embryophyta</taxon>
        <taxon>Tracheophyta</taxon>
        <taxon>Spermatophyta</taxon>
        <taxon>Magnoliopsida</taxon>
        <taxon>eudicotyledons</taxon>
        <taxon>Gunneridae</taxon>
        <taxon>Pentapetalae</taxon>
        <taxon>asterids</taxon>
        <taxon>lamiids</taxon>
        <taxon>Solanales</taxon>
        <taxon>Solanaceae</taxon>
        <taxon>Solanoideae</taxon>
        <taxon>Hyoscyameae</taxon>
        <taxon>Anisodus</taxon>
    </lineage>
</organism>
<protein>
    <recommendedName>
        <fullName evidence="2">PB1-like domain-containing protein</fullName>
    </recommendedName>
</protein>
<feature type="compositionally biased region" description="Polar residues" evidence="1">
    <location>
        <begin position="152"/>
        <end position="184"/>
    </location>
</feature>
<name>A0AAE1S7T0_9SOLA</name>
<accession>A0AAE1S7T0</accession>
<sequence>MGDSTLVILRWYHSGVLDLSSEEPIYEGGKITEFLNVDVDMISDFELRDYIKKLGYSTTCTFSIKPPNSGILIDVESDMNILDMCMTLKDEDIVEVYVHHIENVSHGNREKFGSSFNKGTDDIRADERIGEEPLSGPNTPFAFVAQIENTTAPSFTQSTQNTTAPSSTTASQNAPSSSKTSTANADDPDLGPVGYEFVEKGSDYSIADSEESLEGIVGEDEDYGSDEHEEVRELRAERRNFHRRKRRKNPDSEDVPAGETGIDLGFDEIETGKISLDGRLGIDEPYFPSSDDDNFEI</sequence>
<reference evidence="3" key="1">
    <citation type="submission" date="2023-12" db="EMBL/GenBank/DDBJ databases">
        <title>Genome assembly of Anisodus tanguticus.</title>
        <authorList>
            <person name="Wang Y.-J."/>
        </authorList>
    </citation>
    <scope>NUCLEOTIDE SEQUENCE</scope>
    <source>
        <strain evidence="3">KB-2021</strain>
        <tissue evidence="3">Leaf</tissue>
    </source>
</reference>
<dbReference type="Proteomes" id="UP001291623">
    <property type="component" value="Unassembled WGS sequence"/>
</dbReference>
<evidence type="ECO:0000313" key="3">
    <source>
        <dbReference type="EMBL" id="KAK4365085.1"/>
    </source>
</evidence>
<dbReference type="InterPro" id="IPR058594">
    <property type="entry name" value="PB1-like_dom_pln"/>
</dbReference>